<dbReference type="Pfam" id="PF14534">
    <property type="entry name" value="DUF4440"/>
    <property type="match status" value="1"/>
</dbReference>
<dbReference type="InterPro" id="IPR032710">
    <property type="entry name" value="NTF2-like_dom_sf"/>
</dbReference>
<evidence type="ECO:0000313" key="3">
    <source>
        <dbReference type="Proteomes" id="UP001499993"/>
    </source>
</evidence>
<name>A0ABP9GWI3_9ACTN</name>
<dbReference type="RefSeq" id="WP_345558493.1">
    <property type="nucleotide sequence ID" value="NZ_BAABIK010000030.1"/>
</dbReference>
<reference evidence="3" key="1">
    <citation type="journal article" date="2019" name="Int. J. Syst. Evol. Microbiol.">
        <title>The Global Catalogue of Microorganisms (GCM) 10K type strain sequencing project: providing services to taxonomists for standard genome sequencing and annotation.</title>
        <authorList>
            <consortium name="The Broad Institute Genomics Platform"/>
            <consortium name="The Broad Institute Genome Sequencing Center for Infectious Disease"/>
            <person name="Wu L."/>
            <person name="Ma J."/>
        </authorList>
    </citation>
    <scope>NUCLEOTIDE SEQUENCE [LARGE SCALE GENOMIC DNA]</scope>
    <source>
        <strain evidence="3">JCM 18123</strain>
    </source>
</reference>
<feature type="domain" description="DUF4440" evidence="1">
    <location>
        <begin position="8"/>
        <end position="121"/>
    </location>
</feature>
<organism evidence="2 3">
    <name type="scientific">Streptomonospora halophila</name>
    <dbReference type="NCBI Taxonomy" id="427369"/>
    <lineage>
        <taxon>Bacteria</taxon>
        <taxon>Bacillati</taxon>
        <taxon>Actinomycetota</taxon>
        <taxon>Actinomycetes</taxon>
        <taxon>Streptosporangiales</taxon>
        <taxon>Nocardiopsidaceae</taxon>
        <taxon>Streptomonospora</taxon>
    </lineage>
</organism>
<dbReference type="EMBL" id="BAABIK010000030">
    <property type="protein sequence ID" value="GAA4953528.1"/>
    <property type="molecule type" value="Genomic_DNA"/>
</dbReference>
<protein>
    <submittedName>
        <fullName evidence="2">SgcJ/EcaC family oxidoreductase</fullName>
    </submittedName>
</protein>
<gene>
    <name evidence="2" type="ORF">GCM10023224_43190</name>
</gene>
<proteinExistence type="predicted"/>
<evidence type="ECO:0000313" key="2">
    <source>
        <dbReference type="EMBL" id="GAA4953528.1"/>
    </source>
</evidence>
<dbReference type="InterPro" id="IPR011944">
    <property type="entry name" value="Steroid_delta5-4_isomerase"/>
</dbReference>
<dbReference type="Proteomes" id="UP001499993">
    <property type="component" value="Unassembled WGS sequence"/>
</dbReference>
<dbReference type="NCBIfam" id="TIGR02246">
    <property type="entry name" value="SgcJ/EcaC family oxidoreductase"/>
    <property type="match status" value="1"/>
</dbReference>
<sequence>MDDTESVAALLDGLAAAWNAGDADAYGDCFTEDATYIVYNGMLLSGPREIAEAHRHLFAGLLKGSSLGGVEAAAPAIRLVAPGVAHVMVTGGVRLAGQEAPDPARDSRITYLAVRRGQAWRFAAFQNTRRTAEGAGAGRGAA</sequence>
<dbReference type="SUPFAM" id="SSF54427">
    <property type="entry name" value="NTF2-like"/>
    <property type="match status" value="1"/>
</dbReference>
<evidence type="ECO:0000259" key="1">
    <source>
        <dbReference type="Pfam" id="PF14534"/>
    </source>
</evidence>
<accession>A0ABP9GWI3</accession>
<dbReference type="InterPro" id="IPR027843">
    <property type="entry name" value="DUF4440"/>
</dbReference>
<dbReference type="Gene3D" id="3.10.450.50">
    <property type="match status" value="1"/>
</dbReference>
<keyword evidence="3" id="KW-1185">Reference proteome</keyword>
<comment type="caution">
    <text evidence="2">The sequence shown here is derived from an EMBL/GenBank/DDBJ whole genome shotgun (WGS) entry which is preliminary data.</text>
</comment>